<dbReference type="RefSeq" id="WP_380705563.1">
    <property type="nucleotide sequence ID" value="NZ_JBHSAP010000015.1"/>
</dbReference>
<comment type="caution">
    <text evidence="5">The sequence shown here is derived from an EMBL/GenBank/DDBJ whole genome shotgun (WGS) entry which is preliminary data.</text>
</comment>
<keyword evidence="6" id="KW-1185">Reference proteome</keyword>
<dbReference type="InterPro" id="IPR040170">
    <property type="entry name" value="Cytosol_ACT"/>
</dbReference>
<dbReference type="PANTHER" id="PTHR11049">
    <property type="entry name" value="ACYL COENZYME A THIOESTER HYDROLASE"/>
    <property type="match status" value="1"/>
</dbReference>
<evidence type="ECO:0000313" key="6">
    <source>
        <dbReference type="Proteomes" id="UP001595843"/>
    </source>
</evidence>
<evidence type="ECO:0000313" key="5">
    <source>
        <dbReference type="EMBL" id="MFC4077443.1"/>
    </source>
</evidence>
<dbReference type="Proteomes" id="UP001595843">
    <property type="component" value="Unassembled WGS sequence"/>
</dbReference>
<accession>A0ABV8JET6</accession>
<dbReference type="EC" id="3.1.2.20" evidence="5"/>
<dbReference type="Pfam" id="PF03061">
    <property type="entry name" value="4HBT"/>
    <property type="match status" value="1"/>
</dbReference>
<gene>
    <name evidence="5" type="ORF">ACFOUO_11590</name>
</gene>
<keyword evidence="2 3" id="KW-0378">Hydrolase</keyword>
<name>A0ABV8JET6_9BACL</name>
<dbReference type="SUPFAM" id="SSF54637">
    <property type="entry name" value="Thioesterase/thiol ester dehydrase-isomerase"/>
    <property type="match status" value="1"/>
</dbReference>
<evidence type="ECO:0000259" key="4">
    <source>
        <dbReference type="PROSITE" id="PS51770"/>
    </source>
</evidence>
<dbReference type="EMBL" id="JBHSAP010000015">
    <property type="protein sequence ID" value="MFC4077443.1"/>
    <property type="molecule type" value="Genomic_DNA"/>
</dbReference>
<dbReference type="Gene3D" id="3.10.129.10">
    <property type="entry name" value="Hotdog Thioesterase"/>
    <property type="match status" value="1"/>
</dbReference>
<proteinExistence type="inferred from homology"/>
<dbReference type="CDD" id="cd03442">
    <property type="entry name" value="BFIT_BACH"/>
    <property type="match status" value="1"/>
</dbReference>
<dbReference type="InterPro" id="IPR006683">
    <property type="entry name" value="Thioestr_dom"/>
</dbReference>
<sequence>MTARWKTIEPVYANQSRTVKTAHVLPPDTNHHGTMFGGKVSAYIDEVAAIAAARHCKQAVVTASMDSIDFLIPIKMGDAITVEGVVTWCGRTSMEVFVKVTSENLSSGKRELATVSFLTMVALDEERKPSPIPQVIPETEEEKYLHETALERREERTERKKQLSALQRANRYLPENWRL</sequence>
<dbReference type="PROSITE" id="PS51770">
    <property type="entry name" value="HOTDOG_ACOT"/>
    <property type="match status" value="1"/>
</dbReference>
<protein>
    <submittedName>
        <fullName evidence="5">Acyl-CoA thioesterase</fullName>
        <ecNumber evidence="5">3.1.2.20</ecNumber>
    </submittedName>
</protein>
<dbReference type="InterPro" id="IPR033120">
    <property type="entry name" value="HOTDOG_ACOT"/>
</dbReference>
<reference evidence="6" key="1">
    <citation type="journal article" date="2019" name="Int. J. Syst. Evol. Microbiol.">
        <title>The Global Catalogue of Microorganisms (GCM) 10K type strain sequencing project: providing services to taxonomists for standard genome sequencing and annotation.</title>
        <authorList>
            <consortium name="The Broad Institute Genomics Platform"/>
            <consortium name="The Broad Institute Genome Sequencing Center for Infectious Disease"/>
            <person name="Wu L."/>
            <person name="Ma J."/>
        </authorList>
    </citation>
    <scope>NUCLEOTIDE SEQUENCE [LARGE SCALE GENOMIC DNA]</scope>
    <source>
        <strain evidence="6">IBRC-M 10813</strain>
    </source>
</reference>
<organism evidence="5 6">
    <name type="scientific">Salinithrix halophila</name>
    <dbReference type="NCBI Taxonomy" id="1485204"/>
    <lineage>
        <taxon>Bacteria</taxon>
        <taxon>Bacillati</taxon>
        <taxon>Bacillota</taxon>
        <taxon>Bacilli</taxon>
        <taxon>Bacillales</taxon>
        <taxon>Thermoactinomycetaceae</taxon>
        <taxon>Salinithrix</taxon>
    </lineage>
</organism>
<dbReference type="InterPro" id="IPR029069">
    <property type="entry name" value="HotDog_dom_sf"/>
</dbReference>
<evidence type="ECO:0000256" key="3">
    <source>
        <dbReference type="PROSITE-ProRule" id="PRU01106"/>
    </source>
</evidence>
<comment type="similarity">
    <text evidence="1">Belongs to the acyl coenzyme A hydrolase family.</text>
</comment>
<dbReference type="GO" id="GO:0047617">
    <property type="term" value="F:fatty acyl-CoA hydrolase activity"/>
    <property type="evidence" value="ECO:0007669"/>
    <property type="project" value="UniProtKB-EC"/>
</dbReference>
<dbReference type="PANTHER" id="PTHR11049:SF24">
    <property type="entry name" value="CYTOSOLIC ACYL COENZYME A THIOESTER HYDROLASE"/>
    <property type="match status" value="1"/>
</dbReference>
<evidence type="ECO:0000256" key="1">
    <source>
        <dbReference type="ARBA" id="ARBA00010458"/>
    </source>
</evidence>
<feature type="domain" description="HotDog ACOT-type" evidence="4">
    <location>
        <begin position="14"/>
        <end position="126"/>
    </location>
</feature>
<evidence type="ECO:0000256" key="2">
    <source>
        <dbReference type="ARBA" id="ARBA00022801"/>
    </source>
</evidence>